<dbReference type="PANTHER" id="PTHR12289:SF32">
    <property type="entry name" value="GST_C_6 DOMAIN-CONTAINING PROTEIN"/>
    <property type="match status" value="1"/>
</dbReference>
<dbReference type="InterPro" id="IPR050931">
    <property type="entry name" value="Mito_Protein_Transport_Metaxin"/>
</dbReference>
<evidence type="ECO:0000256" key="1">
    <source>
        <dbReference type="ARBA" id="ARBA00006475"/>
    </source>
</evidence>
<dbReference type="SFLD" id="SFLDG01200">
    <property type="entry name" value="SUF1.1"/>
    <property type="match status" value="1"/>
</dbReference>
<dbReference type="SFLD" id="SFLDS00019">
    <property type="entry name" value="Glutathione_Transferase_(cytos"/>
    <property type="match status" value="1"/>
</dbReference>
<accession>A0A1I8EUY0</accession>
<evidence type="ECO:0008006" key="5">
    <source>
        <dbReference type="Google" id="ProtNLM"/>
    </source>
</evidence>
<dbReference type="InterPro" id="IPR040079">
    <property type="entry name" value="Glutathione_S-Trfase"/>
</dbReference>
<dbReference type="Pfam" id="PF17171">
    <property type="entry name" value="GST_C_6"/>
    <property type="match status" value="1"/>
</dbReference>
<reference evidence="4" key="1">
    <citation type="submission" date="2016-11" db="UniProtKB">
        <authorList>
            <consortium name="WormBaseParasite"/>
        </authorList>
    </citation>
    <scope>IDENTIFICATION</scope>
    <source>
        <strain evidence="4">pt0022</strain>
    </source>
</reference>
<dbReference type="CDD" id="cd03193">
    <property type="entry name" value="GST_C_Metaxin"/>
    <property type="match status" value="1"/>
</dbReference>
<dbReference type="InterPro" id="IPR036249">
    <property type="entry name" value="Thioredoxin-like_sf"/>
</dbReference>
<dbReference type="SUPFAM" id="SSF52833">
    <property type="entry name" value="Thioredoxin-like"/>
    <property type="match status" value="1"/>
</dbReference>
<dbReference type="InterPro" id="IPR033468">
    <property type="entry name" value="Metaxin_GST"/>
</dbReference>
<evidence type="ECO:0000313" key="4">
    <source>
        <dbReference type="WBParaSite" id="maker-PairedContig_538-snap-gene-0.11-mRNA-1"/>
    </source>
</evidence>
<feature type="domain" description="Thioredoxin-like fold" evidence="3">
    <location>
        <begin position="75"/>
        <end position="166"/>
    </location>
</feature>
<dbReference type="Pfam" id="PF17172">
    <property type="entry name" value="GST_N_4"/>
    <property type="match status" value="1"/>
</dbReference>
<dbReference type="InterPro" id="IPR026928">
    <property type="entry name" value="FAX/IsoI-like"/>
</dbReference>
<dbReference type="PANTHER" id="PTHR12289">
    <property type="entry name" value="METAXIN RELATED"/>
    <property type="match status" value="1"/>
</dbReference>
<dbReference type="AlphaFoldDB" id="A0A1I8EUY0"/>
<protein>
    <recommendedName>
        <fullName evidence="5">GST C-terminal domain-containing protein</fullName>
    </recommendedName>
</protein>
<proteinExistence type="inferred from homology"/>
<dbReference type="InterPro" id="IPR012336">
    <property type="entry name" value="Thioredoxin-like_fold"/>
</dbReference>
<dbReference type="Gene3D" id="1.20.1050.10">
    <property type="match status" value="1"/>
</dbReference>
<dbReference type="SUPFAM" id="SSF47616">
    <property type="entry name" value="GST C-terminal domain-like"/>
    <property type="match status" value="1"/>
</dbReference>
<feature type="domain" description="Metaxin glutathione S-transferase" evidence="2">
    <location>
        <begin position="218"/>
        <end position="280"/>
    </location>
</feature>
<sequence>MQMISNCLRQKATLTRINTAVVSNSVTTVSRGNPTVLSRFSTKNSTSKIYNKKWKKDVVYLYQFNRASSSPNISPFCFKLETWLRANELKHELRNYWNFQPWERYFPFIELNGEKFSDSQLIMERLQKHFSLNDELVDVDIGVARAIDRMIERNTHYLLLYFIFVENLSKFAQGMEPSLIKRWFMRGTIYPFLGKVHRIFVDVGFSKCSRNDLISMLQKDIAAIDVILGDKKFLFGVKPTTSDFTVFGHLATSYYLPFRQPVTDILDDKYPRVKRLIERMRQHYYPEWEFNTIKSMPRQIHLYAPFSTVQLENCCRCRPIRHIHLLAVLKFLFNSNSNSSNKIENGIHFLFNFI</sequence>
<dbReference type="WBParaSite" id="maker-PairedContig_538-snap-gene-0.11-mRNA-1">
    <property type="protein sequence ID" value="maker-PairedContig_538-snap-gene-0.11-mRNA-1"/>
    <property type="gene ID" value="maker-PairedContig_538-snap-gene-0.11"/>
</dbReference>
<dbReference type="GO" id="GO:0005737">
    <property type="term" value="C:cytoplasm"/>
    <property type="evidence" value="ECO:0007669"/>
    <property type="project" value="TreeGrafter"/>
</dbReference>
<evidence type="ECO:0000259" key="2">
    <source>
        <dbReference type="Pfam" id="PF17171"/>
    </source>
</evidence>
<name>A0A1I8EUY0_WUCBA</name>
<dbReference type="InterPro" id="IPR036282">
    <property type="entry name" value="Glutathione-S-Trfase_C_sf"/>
</dbReference>
<evidence type="ECO:0000259" key="3">
    <source>
        <dbReference type="Pfam" id="PF17172"/>
    </source>
</evidence>
<dbReference type="SFLD" id="SFLDG01180">
    <property type="entry name" value="SUF1"/>
    <property type="match status" value="1"/>
</dbReference>
<organism evidence="4">
    <name type="scientific">Wuchereria bancrofti</name>
    <dbReference type="NCBI Taxonomy" id="6293"/>
    <lineage>
        <taxon>Eukaryota</taxon>
        <taxon>Metazoa</taxon>
        <taxon>Ecdysozoa</taxon>
        <taxon>Nematoda</taxon>
        <taxon>Chromadorea</taxon>
        <taxon>Rhabditida</taxon>
        <taxon>Spirurina</taxon>
        <taxon>Spiruromorpha</taxon>
        <taxon>Filarioidea</taxon>
        <taxon>Onchocercidae</taxon>
        <taxon>Wuchereria</taxon>
    </lineage>
</organism>
<comment type="similarity">
    <text evidence="1">Belongs to the FAX family.</text>
</comment>